<sequence length="113" mass="13014">MTNSSVSMMTPMTSCLMIQIKNEPKLYVDRRRGTEYSLRRSLRINRRETPLQLDTSVLQLKWHQSGTTTKDINHQRRIALGSKCVDVEKECCRLHTPAASNVLHTVTFTVKQP</sequence>
<accession>A0A8D7ZU65</accession>
<reference evidence="1" key="1">
    <citation type="submission" date="2021-05" db="EMBL/GenBank/DDBJ databases">
        <authorList>
            <person name="Alioto T."/>
            <person name="Alioto T."/>
            <person name="Gomez Garrido J."/>
        </authorList>
    </citation>
    <scope>NUCLEOTIDE SEQUENCE</scope>
</reference>
<dbReference type="EMBL" id="HBUE01003121">
    <property type="protein sequence ID" value="CAG6444549.1"/>
    <property type="molecule type" value="Transcribed_RNA"/>
</dbReference>
<protein>
    <submittedName>
        <fullName evidence="1">(northern house mosquito) hypothetical protein</fullName>
    </submittedName>
</protein>
<evidence type="ECO:0000313" key="1">
    <source>
        <dbReference type="EMBL" id="CAG6444549.1"/>
    </source>
</evidence>
<name>A0A8D7ZU65_CULPI</name>
<dbReference type="EMBL" id="HBUE01324377">
    <property type="protein sequence ID" value="CAG6590047.1"/>
    <property type="molecule type" value="Transcribed_RNA"/>
</dbReference>
<organism evidence="1">
    <name type="scientific">Culex pipiens</name>
    <name type="common">House mosquito</name>
    <dbReference type="NCBI Taxonomy" id="7175"/>
    <lineage>
        <taxon>Eukaryota</taxon>
        <taxon>Metazoa</taxon>
        <taxon>Ecdysozoa</taxon>
        <taxon>Arthropoda</taxon>
        <taxon>Hexapoda</taxon>
        <taxon>Insecta</taxon>
        <taxon>Pterygota</taxon>
        <taxon>Neoptera</taxon>
        <taxon>Endopterygota</taxon>
        <taxon>Diptera</taxon>
        <taxon>Nematocera</taxon>
        <taxon>Culicoidea</taxon>
        <taxon>Culicidae</taxon>
        <taxon>Culicinae</taxon>
        <taxon>Culicini</taxon>
        <taxon>Culex</taxon>
        <taxon>Culex</taxon>
    </lineage>
</organism>
<dbReference type="AlphaFoldDB" id="A0A8D7ZU65"/>
<dbReference type="EMBL" id="HBUE01003120">
    <property type="protein sequence ID" value="CAG6444548.1"/>
    <property type="molecule type" value="Transcribed_RNA"/>
</dbReference>
<dbReference type="EMBL" id="HBUE01217821">
    <property type="protein sequence ID" value="CAG6538036.1"/>
    <property type="molecule type" value="Transcribed_RNA"/>
</dbReference>
<proteinExistence type="predicted"/>